<feature type="compositionally biased region" description="Basic residues" evidence="1">
    <location>
        <begin position="115"/>
        <end position="125"/>
    </location>
</feature>
<sequence length="739" mass="85162">MAHLISAVSSTTLEINKDLKFNVKFDPPIPKRRTSNSHIHDFVIQKYGRSFDVKDPRVAIRKKKEDSSEDQDFSKEEVTPLSGIRGRSFSYQELSESNSDSDDSTEKTTTTTGRSPKKHKRKHTSIKLTSTKNSKYEIPTTTSKKKKHRSNNRHRHRQKNKDHEEDDKSYERGATGLSNNDSQQILHDQTQYLIKPKPLLKHDSNYHARSRLKHVKRFDEVDDSSELSLPSSPRKKHGLRQRKNHKKTTYYNKNKVRSPVKHNTPSSGGIGTWFNNLVKLLSPKETPINTGYGRMPNISVIPSSQWFDYLKNKSKTVVESDNPQKWVEQVEAIKNITETVVGELENASMAIQQQVGEVLQPQMQEQLQQQLLNKTKEKIDKYINKTQEEIDKHINTSLVIEAQINNLANQTGNLTKLINATANLWQPWIHNVQDDAKVNSFIRHIPNHYSKLFRALERKITDDKWKHVLKKIERAFRTKFNEYITETTHNKIKSRTGTERVVLNSIGVSNRIIRRLFNYVLGNTNNKAFLRNNYTIDIIEKEIKKHTHNERHRACLKLEICRSSKGFVTYIIDILTILCSSNNEKFEGAFTSLSKVVQKTRFADILGEDVEKGIQQKVAQYDHVNLVYKRSMVAIMKNIIANRNSPLIVYGDSQVDQINKTMALLEIINTLDENVAGNLVNLQEWNEIKNNLLNYSTNEEADNIDTTMTALITNIVKVISELDEQSRAHVVQNAKILLT</sequence>
<feature type="compositionally biased region" description="Basic and acidic residues" evidence="1">
    <location>
        <begin position="54"/>
        <end position="78"/>
    </location>
</feature>
<accession>A0A8S1BMH9</accession>
<feature type="compositionally biased region" description="Basic residues" evidence="1">
    <location>
        <begin position="233"/>
        <end position="250"/>
    </location>
</feature>
<evidence type="ECO:0000256" key="1">
    <source>
        <dbReference type="SAM" id="MobiDB-lite"/>
    </source>
</evidence>
<evidence type="ECO:0000313" key="3">
    <source>
        <dbReference type="Proteomes" id="UP000494256"/>
    </source>
</evidence>
<organism evidence="2 3">
    <name type="scientific">Arctia plantaginis</name>
    <name type="common">Wood tiger moth</name>
    <name type="synonym">Phalaena plantaginis</name>
    <dbReference type="NCBI Taxonomy" id="874455"/>
    <lineage>
        <taxon>Eukaryota</taxon>
        <taxon>Metazoa</taxon>
        <taxon>Ecdysozoa</taxon>
        <taxon>Arthropoda</taxon>
        <taxon>Hexapoda</taxon>
        <taxon>Insecta</taxon>
        <taxon>Pterygota</taxon>
        <taxon>Neoptera</taxon>
        <taxon>Endopterygota</taxon>
        <taxon>Lepidoptera</taxon>
        <taxon>Glossata</taxon>
        <taxon>Ditrysia</taxon>
        <taxon>Noctuoidea</taxon>
        <taxon>Erebidae</taxon>
        <taxon>Arctiinae</taxon>
        <taxon>Arctia</taxon>
    </lineage>
</organism>
<dbReference type="OrthoDB" id="8065343at2759"/>
<evidence type="ECO:0000313" key="2">
    <source>
        <dbReference type="EMBL" id="CAB3258139.1"/>
    </source>
</evidence>
<protein>
    <submittedName>
        <fullName evidence="2">Uncharacterized protein</fullName>
    </submittedName>
</protein>
<proteinExistence type="predicted"/>
<reference evidence="2 3" key="1">
    <citation type="submission" date="2020-04" db="EMBL/GenBank/DDBJ databases">
        <authorList>
            <person name="Wallbank WR R."/>
            <person name="Pardo Diaz C."/>
            <person name="Kozak K."/>
            <person name="Martin S."/>
            <person name="Jiggins C."/>
            <person name="Moest M."/>
            <person name="Warren A I."/>
            <person name="Byers J.R.P. K."/>
            <person name="Montejo-Kovacevich G."/>
            <person name="Yen C E."/>
        </authorList>
    </citation>
    <scope>NUCLEOTIDE SEQUENCE [LARGE SCALE GENOMIC DNA]</scope>
</reference>
<dbReference type="EMBL" id="CADEBD010000620">
    <property type="protein sequence ID" value="CAB3258139.1"/>
    <property type="molecule type" value="Genomic_DNA"/>
</dbReference>
<feature type="region of interest" description="Disordered" evidence="1">
    <location>
        <begin position="54"/>
        <end position="182"/>
    </location>
</feature>
<comment type="caution">
    <text evidence="2">The sequence shown here is derived from an EMBL/GenBank/DDBJ whole genome shotgun (WGS) entry which is preliminary data.</text>
</comment>
<dbReference type="AlphaFoldDB" id="A0A8S1BMH9"/>
<name>A0A8S1BMH9_ARCPL</name>
<gene>
    <name evidence="2" type="ORF">APLA_LOCUS16123</name>
</gene>
<dbReference type="Proteomes" id="UP000494256">
    <property type="component" value="Unassembled WGS sequence"/>
</dbReference>
<feature type="region of interest" description="Disordered" evidence="1">
    <location>
        <begin position="219"/>
        <end position="250"/>
    </location>
</feature>
<feature type="compositionally biased region" description="Basic residues" evidence="1">
    <location>
        <begin position="143"/>
        <end position="160"/>
    </location>
</feature>